<sequence>MLVDREGLWFRVLAARYGVERGRLCVGGMRGSSWWKEIVRIRDGGGEAEGGWFGGHIRRQVGDGTDTFFCTDPWVEGGIPLSERFGRLFDLAVNKSISVDDMFQLGWGIGGEAWVWRRQLRAWEEELLGECQTLLLTISLQAHSSDRWLWQPDPGCGYSARGAYQILTAQAVAPLDAASGLIWHPQVPLKGDSHCVTGCGVVESAQHVFISCSSFGSLWTFVSSWVGSAPVSAQTLLDHFVQFSSSAGGSRSRRFVMQLIWLPCV</sequence>
<evidence type="ECO:0000313" key="2">
    <source>
        <dbReference type="Proteomes" id="UP000242715"/>
    </source>
</evidence>
<evidence type="ECO:0008006" key="3">
    <source>
        <dbReference type="Google" id="ProtNLM"/>
    </source>
</evidence>
<gene>
    <name evidence="1" type="ORF">TSUD_140210</name>
</gene>
<proteinExistence type="predicted"/>
<accession>A0A2Z6LU91</accession>
<name>A0A2Z6LU91_TRISU</name>
<organism evidence="1 2">
    <name type="scientific">Trifolium subterraneum</name>
    <name type="common">Subterranean clover</name>
    <dbReference type="NCBI Taxonomy" id="3900"/>
    <lineage>
        <taxon>Eukaryota</taxon>
        <taxon>Viridiplantae</taxon>
        <taxon>Streptophyta</taxon>
        <taxon>Embryophyta</taxon>
        <taxon>Tracheophyta</taxon>
        <taxon>Spermatophyta</taxon>
        <taxon>Magnoliopsida</taxon>
        <taxon>eudicotyledons</taxon>
        <taxon>Gunneridae</taxon>
        <taxon>Pentapetalae</taxon>
        <taxon>rosids</taxon>
        <taxon>fabids</taxon>
        <taxon>Fabales</taxon>
        <taxon>Fabaceae</taxon>
        <taxon>Papilionoideae</taxon>
        <taxon>50 kb inversion clade</taxon>
        <taxon>NPAAA clade</taxon>
        <taxon>Hologalegina</taxon>
        <taxon>IRL clade</taxon>
        <taxon>Trifolieae</taxon>
        <taxon>Trifolium</taxon>
    </lineage>
</organism>
<dbReference type="Proteomes" id="UP000242715">
    <property type="component" value="Unassembled WGS sequence"/>
</dbReference>
<reference evidence="2" key="1">
    <citation type="journal article" date="2017" name="Front. Plant Sci.">
        <title>Climate Clever Clovers: New Paradigm to Reduce the Environmental Footprint of Ruminants by Breeding Low Methanogenic Forages Utilizing Haplotype Variation.</title>
        <authorList>
            <person name="Kaur P."/>
            <person name="Appels R."/>
            <person name="Bayer P.E."/>
            <person name="Keeble-Gagnere G."/>
            <person name="Wang J."/>
            <person name="Hirakawa H."/>
            <person name="Shirasawa K."/>
            <person name="Vercoe P."/>
            <person name="Stefanova K."/>
            <person name="Durmic Z."/>
            <person name="Nichols P."/>
            <person name="Revell C."/>
            <person name="Isobe S.N."/>
            <person name="Edwards D."/>
            <person name="Erskine W."/>
        </authorList>
    </citation>
    <scope>NUCLEOTIDE SEQUENCE [LARGE SCALE GENOMIC DNA]</scope>
    <source>
        <strain evidence="2">cv. Daliak</strain>
    </source>
</reference>
<dbReference type="EMBL" id="DF973209">
    <property type="protein sequence ID" value="GAU20121.1"/>
    <property type="molecule type" value="Genomic_DNA"/>
</dbReference>
<keyword evidence="2" id="KW-1185">Reference proteome</keyword>
<dbReference type="PANTHER" id="PTHR36617:SF5">
    <property type="entry name" value="OS05G0421675 PROTEIN"/>
    <property type="match status" value="1"/>
</dbReference>
<evidence type="ECO:0000313" key="1">
    <source>
        <dbReference type="EMBL" id="GAU20121.1"/>
    </source>
</evidence>
<dbReference type="OrthoDB" id="1418194at2759"/>
<protein>
    <recommendedName>
        <fullName evidence="3">Reverse transcriptase zinc-binding domain-containing protein</fullName>
    </recommendedName>
</protein>
<dbReference type="PANTHER" id="PTHR36617">
    <property type="entry name" value="PROTEIN, PUTATIVE-RELATED"/>
    <property type="match status" value="1"/>
</dbReference>
<dbReference type="AlphaFoldDB" id="A0A2Z6LU91"/>